<gene>
    <name evidence="1" type="ORF">AVDCRST_MAG59-883</name>
</gene>
<dbReference type="AlphaFoldDB" id="A0A6J4U673"/>
<name>A0A6J4U673_9BACT</name>
<evidence type="ECO:0000313" key="1">
    <source>
        <dbReference type="EMBL" id="CAA9541651.1"/>
    </source>
</evidence>
<proteinExistence type="predicted"/>
<reference evidence="1" key="1">
    <citation type="submission" date="2020-02" db="EMBL/GenBank/DDBJ databases">
        <authorList>
            <person name="Meier V. D."/>
        </authorList>
    </citation>
    <scope>NUCLEOTIDE SEQUENCE</scope>
    <source>
        <strain evidence="1">AVDCRST_MAG59</strain>
    </source>
</reference>
<sequence>MRDEERWSIDERVKISVQVDAPAEVKPDSALLVAASRPADRVADESGYPVFIESTGPTLLQQCPSPKDRRRP</sequence>
<dbReference type="EMBL" id="CADCWF010000047">
    <property type="protein sequence ID" value="CAA9541651.1"/>
    <property type="molecule type" value="Genomic_DNA"/>
</dbReference>
<organism evidence="1">
    <name type="scientific">uncultured Thermomicrobiales bacterium</name>
    <dbReference type="NCBI Taxonomy" id="1645740"/>
    <lineage>
        <taxon>Bacteria</taxon>
        <taxon>Pseudomonadati</taxon>
        <taxon>Thermomicrobiota</taxon>
        <taxon>Thermomicrobia</taxon>
        <taxon>Thermomicrobiales</taxon>
        <taxon>environmental samples</taxon>
    </lineage>
</organism>
<protein>
    <submittedName>
        <fullName evidence="1">Uncharacterized protein</fullName>
    </submittedName>
</protein>
<accession>A0A6J4U673</accession>